<dbReference type="AlphaFoldDB" id="A0A7R9K1G9"/>
<evidence type="ECO:0000256" key="1">
    <source>
        <dbReference type="SAM" id="Phobius"/>
    </source>
</evidence>
<protein>
    <submittedName>
        <fullName evidence="2">Uncharacterized protein</fullName>
    </submittedName>
</protein>
<keyword evidence="1" id="KW-0472">Membrane</keyword>
<reference evidence="2" key="1">
    <citation type="submission" date="2020-11" db="EMBL/GenBank/DDBJ databases">
        <authorList>
            <person name="Tran Van P."/>
        </authorList>
    </citation>
    <scope>NUCLEOTIDE SEQUENCE</scope>
</reference>
<proteinExistence type="predicted"/>
<organism evidence="2">
    <name type="scientific">Timema genevievae</name>
    <name type="common">Walking stick</name>
    <dbReference type="NCBI Taxonomy" id="629358"/>
    <lineage>
        <taxon>Eukaryota</taxon>
        <taxon>Metazoa</taxon>
        <taxon>Ecdysozoa</taxon>
        <taxon>Arthropoda</taxon>
        <taxon>Hexapoda</taxon>
        <taxon>Insecta</taxon>
        <taxon>Pterygota</taxon>
        <taxon>Neoptera</taxon>
        <taxon>Polyneoptera</taxon>
        <taxon>Phasmatodea</taxon>
        <taxon>Timematodea</taxon>
        <taxon>Timematoidea</taxon>
        <taxon>Timematidae</taxon>
        <taxon>Timema</taxon>
    </lineage>
</organism>
<keyword evidence="1" id="KW-1133">Transmembrane helix</keyword>
<dbReference type="EMBL" id="OE842012">
    <property type="protein sequence ID" value="CAD7598293.1"/>
    <property type="molecule type" value="Genomic_DNA"/>
</dbReference>
<accession>A0A7R9K1G9</accession>
<evidence type="ECO:0000313" key="2">
    <source>
        <dbReference type="EMBL" id="CAD7598293.1"/>
    </source>
</evidence>
<feature type="transmembrane region" description="Helical" evidence="1">
    <location>
        <begin position="117"/>
        <end position="137"/>
    </location>
</feature>
<sequence>MEEFNTERFIDEPFMVVKELKLPIDMKLNQEPDVKDSATVLILAFKEAFMKRASSLSVLSGHNTEQGFMDYVLCLQHVRSNVASLRGRTASTEQLLLQNATDQVAAAKSVIVKSCCMMVVLRLFYVVVMKLMITFIAKRKIKIMKKRLLDKLKQNTKTSEHQENDDDDISAISNRVHLKPCSTLSRFLAFGERQDAILLRLTLNVATILSHLNLEEELTSLTIPTTRGLLYSCLWMWHGARAANGSSIYRQFTGTPEPYQPRPVIM</sequence>
<gene>
    <name evidence="2" type="ORF">TGEB3V08_LOCUS7009</name>
</gene>
<keyword evidence="1" id="KW-0812">Transmembrane</keyword>
<name>A0A7R9K1G9_TIMGE</name>